<feature type="binding site" evidence="2">
    <location>
        <position position="65"/>
    </location>
    <ligand>
        <name>substrate</name>
    </ligand>
</feature>
<keyword evidence="1 2" id="KW-0808">Transferase</keyword>
<feature type="binding site" evidence="2">
    <location>
        <begin position="53"/>
        <end position="56"/>
    </location>
    <ligand>
        <name>substrate</name>
    </ligand>
</feature>
<dbReference type="PANTHER" id="PTHR10291">
    <property type="entry name" value="DEHYDRODOLICHYL DIPHOSPHATE SYNTHASE FAMILY MEMBER"/>
    <property type="match status" value="1"/>
</dbReference>
<protein>
    <recommendedName>
        <fullName evidence="2">Isoprenyl transferase</fullName>
        <ecNumber evidence="2">2.5.1.-</ecNumber>
    </recommendedName>
</protein>
<comment type="cofactor">
    <cofactor evidence="2">
        <name>Mg(2+)</name>
        <dbReference type="ChEBI" id="CHEBI:18420"/>
    </cofactor>
    <text evidence="2">Binds 2 magnesium ions per subunit.</text>
</comment>
<dbReference type="NCBIfam" id="NF011405">
    <property type="entry name" value="PRK14830.1"/>
    <property type="match status" value="1"/>
</dbReference>
<dbReference type="GO" id="GO:0000287">
    <property type="term" value="F:magnesium ion binding"/>
    <property type="evidence" value="ECO:0007669"/>
    <property type="project" value="UniProtKB-UniRule"/>
</dbReference>
<dbReference type="Pfam" id="PF01255">
    <property type="entry name" value="Prenyltransf"/>
    <property type="match status" value="1"/>
</dbReference>
<dbReference type="GO" id="GO:0045547">
    <property type="term" value="F:ditrans,polycis-polyprenyl diphosphate synthase [(2E,6E)-farnesyl diphosphate specific] activity"/>
    <property type="evidence" value="ECO:0007669"/>
    <property type="project" value="TreeGrafter"/>
</dbReference>
<accession>A0A0N7MYY4</accession>
<dbReference type="PANTHER" id="PTHR10291:SF0">
    <property type="entry name" value="DEHYDRODOLICHYL DIPHOSPHATE SYNTHASE 2"/>
    <property type="match status" value="1"/>
</dbReference>
<feature type="binding site" evidence="2">
    <location>
        <begin position="226"/>
        <end position="228"/>
    </location>
    <ligand>
        <name>substrate</name>
    </ligand>
</feature>
<feature type="active site" description="Proton acceptor" evidence="2">
    <location>
        <position position="100"/>
    </location>
</feature>
<dbReference type="GO" id="GO:0016094">
    <property type="term" value="P:polyprenol biosynthetic process"/>
    <property type="evidence" value="ECO:0007669"/>
    <property type="project" value="TreeGrafter"/>
</dbReference>
<proteinExistence type="inferred from homology"/>
<reference evidence="5" key="1">
    <citation type="submission" date="2015-11" db="EMBL/GenBank/DDBJ databases">
        <authorList>
            <person name="Varghese N."/>
        </authorList>
    </citation>
    <scope>NUCLEOTIDE SEQUENCE [LARGE SCALE GENOMIC DNA]</scope>
    <source>
        <strain evidence="5">JGI-23</strain>
    </source>
</reference>
<evidence type="ECO:0000313" key="4">
    <source>
        <dbReference type="EMBL" id="CUT05531.1"/>
    </source>
</evidence>
<dbReference type="EC" id="2.5.1.-" evidence="2"/>
<feature type="binding site" evidence="2">
    <location>
        <position position="69"/>
    </location>
    <ligand>
        <name>substrate</name>
    </ligand>
</feature>
<comment type="similarity">
    <text evidence="2">Belongs to the UPP synthase family.</text>
</comment>
<evidence type="ECO:0000256" key="2">
    <source>
        <dbReference type="HAMAP-Rule" id="MF_01139"/>
    </source>
</evidence>
<comment type="function">
    <text evidence="2">Catalyzes the condensation of isopentenyl diphosphate (IPP) with allylic pyrophosphates generating different type of terpenoids.</text>
</comment>
<feature type="binding site" evidence="2">
    <location>
        <begin position="97"/>
        <end position="99"/>
    </location>
    <ligand>
        <name>substrate</name>
    </ligand>
</feature>
<dbReference type="NCBIfam" id="TIGR00055">
    <property type="entry name" value="uppS"/>
    <property type="match status" value="1"/>
</dbReference>
<dbReference type="FunFam" id="3.40.1180.10:FF:000001">
    <property type="entry name" value="(2E,6E)-farnesyl-diphosphate-specific ditrans,polycis-undecaprenyl-diphosphate synthase"/>
    <property type="match status" value="1"/>
</dbReference>
<feature type="binding site" evidence="2">
    <location>
        <position position="101"/>
    </location>
    <ligand>
        <name>substrate</name>
    </ligand>
</feature>
<keyword evidence="2" id="KW-0479">Metal-binding</keyword>
<feature type="binding site" evidence="2">
    <location>
        <position position="239"/>
    </location>
    <ligand>
        <name>Mg(2+)</name>
        <dbReference type="ChEBI" id="CHEBI:18420"/>
    </ligand>
</feature>
<feature type="binding site" evidence="2">
    <location>
        <position position="103"/>
    </location>
    <ligand>
        <name>substrate</name>
    </ligand>
</feature>
<comment type="subunit">
    <text evidence="2">Homodimer.</text>
</comment>
<organism evidence="4 5">
    <name type="scientific">Candidatus Chryseopegocella kryptomonas</name>
    <dbReference type="NCBI Taxonomy" id="1633643"/>
    <lineage>
        <taxon>Bacteria</taxon>
        <taxon>Pseudomonadati</taxon>
        <taxon>Candidatus Kryptoniota</taxon>
        <taxon>Candidatus Chryseopegocella</taxon>
    </lineage>
</organism>
<feature type="binding site" evidence="2">
    <location>
        <position position="57"/>
    </location>
    <ligand>
        <name>substrate</name>
    </ligand>
</feature>
<dbReference type="SUPFAM" id="SSF64005">
    <property type="entry name" value="Undecaprenyl diphosphate synthase"/>
    <property type="match status" value="1"/>
</dbReference>
<dbReference type="InterPro" id="IPR001441">
    <property type="entry name" value="UPP_synth-like"/>
</dbReference>
<feature type="region of interest" description="Disordered" evidence="3">
    <location>
        <begin position="1"/>
        <end position="37"/>
    </location>
</feature>
<dbReference type="HAMAP" id="MF_01139">
    <property type="entry name" value="ISPT"/>
    <property type="match status" value="1"/>
</dbReference>
<keyword evidence="5" id="KW-1185">Reference proteome</keyword>
<dbReference type="Gene3D" id="3.40.1180.10">
    <property type="entry name" value="Decaprenyl diphosphate synthase-like"/>
    <property type="match status" value="1"/>
</dbReference>
<dbReference type="EMBL" id="CZVW01000043">
    <property type="protein sequence ID" value="CUT05531.1"/>
    <property type="molecule type" value="Genomic_DNA"/>
</dbReference>
<keyword evidence="2" id="KW-0460">Magnesium</keyword>
<feature type="compositionally biased region" description="Basic and acidic residues" evidence="3">
    <location>
        <begin position="28"/>
        <end position="37"/>
    </location>
</feature>
<name>A0A0N7MYY4_9BACT</name>
<dbReference type="InterPro" id="IPR018520">
    <property type="entry name" value="UPP_synth-like_CS"/>
</dbReference>
<dbReference type="Proteomes" id="UP000199197">
    <property type="component" value="Unassembled WGS sequence"/>
</dbReference>
<dbReference type="InterPro" id="IPR036424">
    <property type="entry name" value="UPP_synth-like_sf"/>
</dbReference>
<feature type="active site" evidence="2">
    <location>
        <position position="52"/>
    </location>
</feature>
<dbReference type="AlphaFoldDB" id="A0A0N7MYY4"/>
<sequence>MIFHKKSKDSDKVSDAVSSSQVGSSKSSQDRKIQEELKKSGEIPTHIAIIMDGNGRWAKRRGLPRVAGHREGVKSVRDVVEACAQLGVKYLTLFAFSTENWRRPRQEVDTLMKLLIRTLRTETENLHKNDIKLMAIGDIESLPVEVQKELKEAIEKTKNNKRMILNLALSYSGRWEIIEAVRDIARDVKDGKIKVEDINDKLFSRYLRTAGIPDPDLLIRTSGEYRISNFLLWQIAYTELYICDCLWPDFRRKHLYEAIRDYQKRERRFGMTSEQIKKKGLNGNA</sequence>
<dbReference type="CDD" id="cd00475">
    <property type="entry name" value="Cis_IPPS"/>
    <property type="match status" value="1"/>
</dbReference>
<gene>
    <name evidence="4" type="ORF">JGI23_01982</name>
</gene>
<feature type="binding site" evidence="2">
    <location>
        <position position="52"/>
    </location>
    <ligand>
        <name>Mg(2+)</name>
        <dbReference type="ChEBI" id="CHEBI:18420"/>
    </ligand>
</feature>
<dbReference type="PROSITE" id="PS01066">
    <property type="entry name" value="UPP_SYNTHASE"/>
    <property type="match status" value="1"/>
</dbReference>
<feature type="binding site" evidence="2">
    <location>
        <position position="220"/>
    </location>
    <ligand>
        <name>substrate</name>
    </ligand>
</feature>
<evidence type="ECO:0000256" key="1">
    <source>
        <dbReference type="ARBA" id="ARBA00022679"/>
    </source>
</evidence>
<evidence type="ECO:0000313" key="5">
    <source>
        <dbReference type="Proteomes" id="UP000199197"/>
    </source>
</evidence>
<feature type="compositionally biased region" description="Low complexity" evidence="3">
    <location>
        <begin position="15"/>
        <end position="27"/>
    </location>
</feature>
<evidence type="ECO:0000256" key="3">
    <source>
        <dbReference type="SAM" id="MobiDB-lite"/>
    </source>
</evidence>